<gene>
    <name evidence="8" type="ORF">GCM10009665_15830</name>
</gene>
<dbReference type="Pfam" id="PF08031">
    <property type="entry name" value="BBE"/>
    <property type="match status" value="1"/>
</dbReference>
<protein>
    <submittedName>
        <fullName evidence="8">FAD-binding oxidoreductase</fullName>
    </submittedName>
</protein>
<dbReference type="PANTHER" id="PTHR42973">
    <property type="entry name" value="BINDING OXIDOREDUCTASE, PUTATIVE (AFU_ORTHOLOGUE AFUA_1G17690)-RELATED"/>
    <property type="match status" value="1"/>
</dbReference>
<accession>A0ABN1W2A4</accession>
<dbReference type="Proteomes" id="UP001500037">
    <property type="component" value="Unassembled WGS sequence"/>
</dbReference>
<comment type="caution">
    <text evidence="8">The sequence shown here is derived from an EMBL/GenBank/DDBJ whole genome shotgun (WGS) entry which is preliminary data.</text>
</comment>
<dbReference type="InterPro" id="IPR016169">
    <property type="entry name" value="FAD-bd_PCMH_sub2"/>
</dbReference>
<dbReference type="InterPro" id="IPR050416">
    <property type="entry name" value="FAD-linked_Oxidoreductase"/>
</dbReference>
<dbReference type="PANTHER" id="PTHR42973:SF39">
    <property type="entry name" value="FAD-BINDING PCMH-TYPE DOMAIN-CONTAINING PROTEIN"/>
    <property type="match status" value="1"/>
</dbReference>
<evidence type="ECO:0000256" key="2">
    <source>
        <dbReference type="ARBA" id="ARBA00005466"/>
    </source>
</evidence>
<proteinExistence type="inferred from homology"/>
<dbReference type="InterPro" id="IPR016167">
    <property type="entry name" value="FAD-bd_PCMH_sub1"/>
</dbReference>
<dbReference type="Gene3D" id="3.30.43.10">
    <property type="entry name" value="Uridine Diphospho-n-acetylenolpyruvylglucosamine Reductase, domain 2"/>
    <property type="match status" value="1"/>
</dbReference>
<dbReference type="PROSITE" id="PS51318">
    <property type="entry name" value="TAT"/>
    <property type="match status" value="1"/>
</dbReference>
<evidence type="ECO:0000256" key="4">
    <source>
        <dbReference type="ARBA" id="ARBA00022827"/>
    </source>
</evidence>
<organism evidence="8 9">
    <name type="scientific">Kitasatospora nipponensis</name>
    <dbReference type="NCBI Taxonomy" id="258049"/>
    <lineage>
        <taxon>Bacteria</taxon>
        <taxon>Bacillati</taxon>
        <taxon>Actinomycetota</taxon>
        <taxon>Actinomycetes</taxon>
        <taxon>Kitasatosporales</taxon>
        <taxon>Streptomycetaceae</taxon>
        <taxon>Kitasatospora</taxon>
    </lineage>
</organism>
<dbReference type="SUPFAM" id="SSF56176">
    <property type="entry name" value="FAD-binding/transporter-associated domain-like"/>
    <property type="match status" value="1"/>
</dbReference>
<dbReference type="PROSITE" id="PS51387">
    <property type="entry name" value="FAD_PCMH"/>
    <property type="match status" value="1"/>
</dbReference>
<evidence type="ECO:0000256" key="3">
    <source>
        <dbReference type="ARBA" id="ARBA00022630"/>
    </source>
</evidence>
<evidence type="ECO:0000256" key="6">
    <source>
        <dbReference type="SAM" id="MobiDB-lite"/>
    </source>
</evidence>
<evidence type="ECO:0000256" key="5">
    <source>
        <dbReference type="ARBA" id="ARBA00023002"/>
    </source>
</evidence>
<feature type="region of interest" description="Disordered" evidence="6">
    <location>
        <begin position="55"/>
        <end position="90"/>
    </location>
</feature>
<comment type="cofactor">
    <cofactor evidence="1">
        <name>FAD</name>
        <dbReference type="ChEBI" id="CHEBI:57692"/>
    </cofactor>
</comment>
<keyword evidence="3" id="KW-0285">Flavoprotein</keyword>
<dbReference type="EMBL" id="BAAALF010000017">
    <property type="protein sequence ID" value="GAA1226125.1"/>
    <property type="molecule type" value="Genomic_DNA"/>
</dbReference>
<dbReference type="InterPro" id="IPR016166">
    <property type="entry name" value="FAD-bd_PCMH"/>
</dbReference>
<keyword evidence="9" id="KW-1185">Reference proteome</keyword>
<dbReference type="InterPro" id="IPR006094">
    <property type="entry name" value="Oxid_FAD_bind_N"/>
</dbReference>
<dbReference type="InterPro" id="IPR006311">
    <property type="entry name" value="TAT_signal"/>
</dbReference>
<evidence type="ECO:0000313" key="9">
    <source>
        <dbReference type="Proteomes" id="UP001500037"/>
    </source>
</evidence>
<dbReference type="RefSeq" id="WP_344440519.1">
    <property type="nucleotide sequence ID" value="NZ_BAAALF010000017.1"/>
</dbReference>
<keyword evidence="4" id="KW-0274">FAD</keyword>
<feature type="compositionally biased region" description="Low complexity" evidence="6">
    <location>
        <begin position="70"/>
        <end position="80"/>
    </location>
</feature>
<comment type="similarity">
    <text evidence="2">Belongs to the oxygen-dependent FAD-linked oxidoreductase family.</text>
</comment>
<keyword evidence="5" id="KW-0560">Oxidoreductase</keyword>
<dbReference type="Pfam" id="PF01565">
    <property type="entry name" value="FAD_binding_4"/>
    <property type="match status" value="1"/>
</dbReference>
<sequence length="562" mass="57275">MTDGSTSSPGAGRLSRRAALRLAGGGVVAAAVAGCGPGRPGPAASSADAVQTSASASAPALMPTPGGGSASAPVVSPSASGGTGSVGPADWDALAKDLQGTLVRPGDAAYPEASRLYQPQFDTLRPSAVAYLAGAQDAVTCLAFARRYGVPIAPRSGGHSYAGWSGGPGLVLDVGRLNAVAASGGTATVGAGARLIDVYSGLAAQRLTVPAGSCPSVGVAGLALGGGVGVTCRAYGLTCDSLTGAEIVTADGRIRQVSATADADLLWALQGAGGGNFGVVTSLSLRTHPAVDCSYGFLSWPWSQAAQVVAAWQQWAPTAPDQLWSDLHLQAWPDGRLEVAGTVNYLGAQGELANLVDRLGVRPQSVALHSAPYLQTMQVMGGVSGWTQEAAHLAGTLPGHSPQGRLARESYAARSDFYTRPIDQAGTAALVAAVARYARTAPQGGSSSVAFDSLGGAVNRVRPTDTAFVHRSGLFLAQYIANYASPGAGSGAGVDQSQAWLQDVWSTMRPYASGEAYQNYVDPHLADWEQAYYGANAPRLRGIKRTYDPDGLFRFPQGIVAH</sequence>
<feature type="domain" description="FAD-binding PCMH-type" evidence="7">
    <location>
        <begin position="122"/>
        <end position="290"/>
    </location>
</feature>
<dbReference type="InterPro" id="IPR036318">
    <property type="entry name" value="FAD-bd_PCMH-like_sf"/>
</dbReference>
<evidence type="ECO:0000256" key="1">
    <source>
        <dbReference type="ARBA" id="ARBA00001974"/>
    </source>
</evidence>
<reference evidence="8 9" key="1">
    <citation type="journal article" date="2019" name="Int. J. Syst. Evol. Microbiol.">
        <title>The Global Catalogue of Microorganisms (GCM) 10K type strain sequencing project: providing services to taxonomists for standard genome sequencing and annotation.</title>
        <authorList>
            <consortium name="The Broad Institute Genomics Platform"/>
            <consortium name="The Broad Institute Genome Sequencing Center for Infectious Disease"/>
            <person name="Wu L."/>
            <person name="Ma J."/>
        </authorList>
    </citation>
    <scope>NUCLEOTIDE SEQUENCE [LARGE SCALE GENOMIC DNA]</scope>
    <source>
        <strain evidence="8 9">JCM 13004</strain>
    </source>
</reference>
<dbReference type="Gene3D" id="3.30.465.10">
    <property type="match status" value="1"/>
</dbReference>
<name>A0ABN1W2A4_9ACTN</name>
<dbReference type="Gene3D" id="3.40.462.20">
    <property type="match status" value="1"/>
</dbReference>
<evidence type="ECO:0000259" key="7">
    <source>
        <dbReference type="PROSITE" id="PS51387"/>
    </source>
</evidence>
<evidence type="ECO:0000313" key="8">
    <source>
        <dbReference type="EMBL" id="GAA1226125.1"/>
    </source>
</evidence>
<dbReference type="InterPro" id="IPR012951">
    <property type="entry name" value="BBE"/>
</dbReference>